<reference evidence="1" key="1">
    <citation type="submission" date="2022-12" db="EMBL/GenBank/DDBJ databases">
        <title>Draft genome assemblies for two species of Escallonia (Escalloniales).</title>
        <authorList>
            <person name="Chanderbali A."/>
            <person name="Dervinis C."/>
            <person name="Anghel I."/>
            <person name="Soltis D."/>
            <person name="Soltis P."/>
            <person name="Zapata F."/>
        </authorList>
    </citation>
    <scope>NUCLEOTIDE SEQUENCE</scope>
    <source>
        <strain evidence="1">UCBG64.0493</strain>
        <tissue evidence="1">Leaf</tissue>
    </source>
</reference>
<evidence type="ECO:0000313" key="1">
    <source>
        <dbReference type="EMBL" id="KAK3000599.1"/>
    </source>
</evidence>
<comment type="caution">
    <text evidence="1">The sequence shown here is derived from an EMBL/GenBank/DDBJ whole genome shotgun (WGS) entry which is preliminary data.</text>
</comment>
<evidence type="ECO:0000313" key="3">
    <source>
        <dbReference type="Proteomes" id="UP001188597"/>
    </source>
</evidence>
<evidence type="ECO:0000313" key="2">
    <source>
        <dbReference type="EMBL" id="KAK3019709.1"/>
    </source>
</evidence>
<protein>
    <submittedName>
        <fullName evidence="1">Uncharacterized protein</fullName>
    </submittedName>
</protein>
<accession>A0AA89AEG7</accession>
<keyword evidence="3" id="KW-1185">Reference proteome</keyword>
<dbReference type="EMBL" id="JAVXUP010002974">
    <property type="protein sequence ID" value="KAK3000599.1"/>
    <property type="molecule type" value="Genomic_DNA"/>
</dbReference>
<gene>
    <name evidence="2" type="ORF">RJ639_003943</name>
    <name evidence="1" type="ORF">RJ639_021554</name>
</gene>
<name>A0AA89AEG7_9ASTE</name>
<dbReference type="EMBL" id="JAVXUP010000859">
    <property type="protein sequence ID" value="KAK3019709.1"/>
    <property type="molecule type" value="Genomic_DNA"/>
</dbReference>
<organism evidence="1 3">
    <name type="scientific">Escallonia herrerae</name>
    <dbReference type="NCBI Taxonomy" id="1293975"/>
    <lineage>
        <taxon>Eukaryota</taxon>
        <taxon>Viridiplantae</taxon>
        <taxon>Streptophyta</taxon>
        <taxon>Embryophyta</taxon>
        <taxon>Tracheophyta</taxon>
        <taxon>Spermatophyta</taxon>
        <taxon>Magnoliopsida</taxon>
        <taxon>eudicotyledons</taxon>
        <taxon>Gunneridae</taxon>
        <taxon>Pentapetalae</taxon>
        <taxon>asterids</taxon>
        <taxon>campanulids</taxon>
        <taxon>Escalloniales</taxon>
        <taxon>Escalloniaceae</taxon>
        <taxon>Escallonia</taxon>
    </lineage>
</organism>
<dbReference type="AlphaFoldDB" id="A0AA89AEG7"/>
<sequence>MEETAWLAIYPDDNGWAERDKPQTNIVQLVEEVSVAAHDAIDSATTCFTPSPSVLHPLREFKCTNTAEVTPEWAIRCRPQCGVVVVNMLANQQARPIRKNDIVFGETLFHCCWRGYDKYGTGTKSEGENWTIFNELRKEEEKER</sequence>
<proteinExistence type="predicted"/>
<dbReference type="Proteomes" id="UP001188597">
    <property type="component" value="Unassembled WGS sequence"/>
</dbReference>